<dbReference type="EMBL" id="LXQA010758914">
    <property type="protein sequence ID" value="MCI69560.1"/>
    <property type="molecule type" value="Genomic_DNA"/>
</dbReference>
<name>A0A392UAU4_9FABA</name>
<feature type="non-terminal residue" evidence="1">
    <location>
        <position position="20"/>
    </location>
</feature>
<comment type="caution">
    <text evidence="1">The sequence shown here is derived from an EMBL/GenBank/DDBJ whole genome shotgun (WGS) entry which is preliminary data.</text>
</comment>
<evidence type="ECO:0000313" key="2">
    <source>
        <dbReference type="Proteomes" id="UP000265520"/>
    </source>
</evidence>
<protein>
    <submittedName>
        <fullName evidence="1">Uncharacterized protein</fullName>
    </submittedName>
</protein>
<dbReference type="AlphaFoldDB" id="A0A392UAU4"/>
<organism evidence="1 2">
    <name type="scientific">Trifolium medium</name>
    <dbReference type="NCBI Taxonomy" id="97028"/>
    <lineage>
        <taxon>Eukaryota</taxon>
        <taxon>Viridiplantae</taxon>
        <taxon>Streptophyta</taxon>
        <taxon>Embryophyta</taxon>
        <taxon>Tracheophyta</taxon>
        <taxon>Spermatophyta</taxon>
        <taxon>Magnoliopsida</taxon>
        <taxon>eudicotyledons</taxon>
        <taxon>Gunneridae</taxon>
        <taxon>Pentapetalae</taxon>
        <taxon>rosids</taxon>
        <taxon>fabids</taxon>
        <taxon>Fabales</taxon>
        <taxon>Fabaceae</taxon>
        <taxon>Papilionoideae</taxon>
        <taxon>50 kb inversion clade</taxon>
        <taxon>NPAAA clade</taxon>
        <taxon>Hologalegina</taxon>
        <taxon>IRL clade</taxon>
        <taxon>Trifolieae</taxon>
        <taxon>Trifolium</taxon>
    </lineage>
</organism>
<sequence length="20" mass="2154">MVAKLSIVVLRLVQSPGQSK</sequence>
<keyword evidence="2" id="KW-1185">Reference proteome</keyword>
<evidence type="ECO:0000313" key="1">
    <source>
        <dbReference type="EMBL" id="MCI69560.1"/>
    </source>
</evidence>
<proteinExistence type="predicted"/>
<dbReference type="Proteomes" id="UP000265520">
    <property type="component" value="Unassembled WGS sequence"/>
</dbReference>
<accession>A0A392UAU4</accession>
<reference evidence="1 2" key="1">
    <citation type="journal article" date="2018" name="Front. Plant Sci.">
        <title>Red Clover (Trifolium pratense) and Zigzag Clover (T. medium) - A Picture of Genomic Similarities and Differences.</title>
        <authorList>
            <person name="Dluhosova J."/>
            <person name="Istvanek J."/>
            <person name="Nedelnik J."/>
            <person name="Repkova J."/>
        </authorList>
    </citation>
    <scope>NUCLEOTIDE SEQUENCE [LARGE SCALE GENOMIC DNA]</scope>
    <source>
        <strain evidence="2">cv. 10/8</strain>
        <tissue evidence="1">Leaf</tissue>
    </source>
</reference>